<proteinExistence type="predicted"/>
<accession>A0A1G6P6Z0</accession>
<gene>
    <name evidence="1" type="ORF">SAMN05216576_106123</name>
</gene>
<dbReference type="InterPro" id="IPR011146">
    <property type="entry name" value="HIT-like"/>
</dbReference>
<dbReference type="EMBL" id="FMZQ01000006">
    <property type="protein sequence ID" value="SDC75849.1"/>
    <property type="molecule type" value="Genomic_DNA"/>
</dbReference>
<keyword evidence="2" id="KW-1185">Reference proteome</keyword>
<name>A0A1G6P6Z0_9GAMM</name>
<dbReference type="Pfam" id="PF01230">
    <property type="entry name" value="HIT"/>
    <property type="match status" value="1"/>
</dbReference>
<dbReference type="SUPFAM" id="SSF54197">
    <property type="entry name" value="HIT-like"/>
    <property type="match status" value="1"/>
</dbReference>
<dbReference type="PANTHER" id="PTHR46648">
    <property type="entry name" value="HIT FAMILY PROTEIN 1"/>
    <property type="match status" value="1"/>
</dbReference>
<reference evidence="2" key="1">
    <citation type="submission" date="2016-10" db="EMBL/GenBank/DDBJ databases">
        <authorList>
            <person name="Varghese N."/>
            <person name="Submissions S."/>
        </authorList>
    </citation>
    <scope>NUCLEOTIDE SEQUENCE [LARGE SCALE GENOMIC DNA]</scope>
    <source>
        <strain evidence="2">DSM 26382</strain>
    </source>
</reference>
<organism evidence="1 2">
    <name type="scientific">Ectopseudomonas chengduensis</name>
    <dbReference type="NCBI Taxonomy" id="489632"/>
    <lineage>
        <taxon>Bacteria</taxon>
        <taxon>Pseudomonadati</taxon>
        <taxon>Pseudomonadota</taxon>
        <taxon>Gammaproteobacteria</taxon>
        <taxon>Pseudomonadales</taxon>
        <taxon>Pseudomonadaceae</taxon>
        <taxon>Ectopseudomonas</taxon>
    </lineage>
</organism>
<dbReference type="GO" id="GO:0016787">
    <property type="term" value="F:hydrolase activity"/>
    <property type="evidence" value="ECO:0007669"/>
    <property type="project" value="UniProtKB-KW"/>
</dbReference>
<dbReference type="Gene3D" id="3.30.428.10">
    <property type="entry name" value="HIT-like"/>
    <property type="match status" value="1"/>
</dbReference>
<keyword evidence="1" id="KW-0378">Hydrolase</keyword>
<dbReference type="InterPro" id="IPR036265">
    <property type="entry name" value="HIT-like_sf"/>
</dbReference>
<dbReference type="InterPro" id="IPR019808">
    <property type="entry name" value="Histidine_triad_CS"/>
</dbReference>
<dbReference type="InterPro" id="IPR001310">
    <property type="entry name" value="Histidine_triad_HIT"/>
</dbReference>
<dbReference type="GO" id="GO:0009117">
    <property type="term" value="P:nucleotide metabolic process"/>
    <property type="evidence" value="ECO:0007669"/>
    <property type="project" value="TreeGrafter"/>
</dbReference>
<dbReference type="PANTHER" id="PTHR46648:SF1">
    <property type="entry name" value="ADENOSINE 5'-MONOPHOSPHORAMIDASE HNT1"/>
    <property type="match status" value="1"/>
</dbReference>
<evidence type="ECO:0000313" key="2">
    <source>
        <dbReference type="Proteomes" id="UP000199467"/>
    </source>
</evidence>
<evidence type="ECO:0000313" key="1">
    <source>
        <dbReference type="EMBL" id="SDC75849.1"/>
    </source>
</evidence>
<dbReference type="PROSITE" id="PS00892">
    <property type="entry name" value="HIT_1"/>
    <property type="match status" value="1"/>
</dbReference>
<dbReference type="RefSeq" id="WP_026088608.1">
    <property type="nucleotide sequence ID" value="NZ_FMZQ01000006.1"/>
</dbReference>
<dbReference type="PROSITE" id="PS51084">
    <property type="entry name" value="HIT_2"/>
    <property type="match status" value="1"/>
</dbReference>
<dbReference type="GeneID" id="83641062"/>
<protein>
    <submittedName>
        <fullName evidence="1">Diadenosine tetraphosphate (Ap4A) hydrolase</fullName>
    </submittedName>
</protein>
<sequence length="148" mass="17030">MDCVFCAIAERRLPAHRLYEDEDFIVLLDIFPMRPAHVLIVSRVHAPFLRDLPPPVRERLLTLAERIAAALRDAGFGKNGINLLINDGPDSNQHVPHLHLHLIPRRPGDLPALLWRLLVRFLPMGRKRIEARLQDEAERLRLILGKEN</sequence>
<dbReference type="PRINTS" id="PR00332">
    <property type="entry name" value="HISTRIAD"/>
</dbReference>
<dbReference type="AlphaFoldDB" id="A0A1G6P6Z0"/>
<dbReference type="Proteomes" id="UP000199467">
    <property type="component" value="Unassembled WGS sequence"/>
</dbReference>